<dbReference type="InterPro" id="IPR058709">
    <property type="entry name" value="BSH_RND-rel"/>
</dbReference>
<evidence type="ECO:0000313" key="3">
    <source>
        <dbReference type="EMBL" id="HIZ75468.1"/>
    </source>
</evidence>
<keyword evidence="1" id="KW-0812">Transmembrane</keyword>
<dbReference type="Proteomes" id="UP000824116">
    <property type="component" value="Unassembled WGS sequence"/>
</dbReference>
<keyword evidence="1" id="KW-1133">Transmembrane helix</keyword>
<feature type="domain" description="RND related barrel-sandwich hybrid" evidence="2">
    <location>
        <begin position="71"/>
        <end position="242"/>
    </location>
</feature>
<evidence type="ECO:0000259" key="2">
    <source>
        <dbReference type="Pfam" id="PF26018"/>
    </source>
</evidence>
<gene>
    <name evidence="3" type="ORF">H9723_09580</name>
</gene>
<sequence length="467" mass="52247">MASGRKKSISLKKYKSRRELNIGIFLFAVVLIYLVVTVFMYLTGDNISVYEVRKGSIVNDNSYTGLIIREETSIEAEAGGYISYYQNENSKVKSGTDIYAVSKSQLDTELSGDNEENGISSASLNQEVQSGIALDLQSFNENFDSQNFSSVYSLKNEISNTLQNALSETRTEHLDAVIAASGEDVSSFQADRDGIVAFSVDGYESLTKDTFTSDSFDRSDYENTVLSDGTYINAGEPVYRMITSEDWSVIVPLEKETAEALAEDETQSVRVRIDKDSETLWADFSILEKGEDYYGCLDFDNSMIRYADERFLNIELILEDETGLKIPKSSVVEENFYVIPEDYITTGGNSSSDGVMVRDSDGSGVFQEISVFDITEDGEAYVSREDLSEGDVLIRPESSETYTVEEVRTLTGVYNINRGYAVFKKVTILCENDEYYIVQEGEDYGLYNYDHIVQDGSGVRPDEVVFQ</sequence>
<dbReference type="EMBL" id="DXAY01000225">
    <property type="protein sequence ID" value="HIZ75468.1"/>
    <property type="molecule type" value="Genomic_DNA"/>
</dbReference>
<accession>A0A9D2GA61</accession>
<evidence type="ECO:0000313" key="4">
    <source>
        <dbReference type="Proteomes" id="UP000824116"/>
    </source>
</evidence>
<organism evidence="3 4">
    <name type="scientific">Candidatus Mediterraneibacter stercoravium</name>
    <dbReference type="NCBI Taxonomy" id="2838685"/>
    <lineage>
        <taxon>Bacteria</taxon>
        <taxon>Bacillati</taxon>
        <taxon>Bacillota</taxon>
        <taxon>Clostridia</taxon>
        <taxon>Lachnospirales</taxon>
        <taxon>Lachnospiraceae</taxon>
        <taxon>Mediterraneibacter</taxon>
    </lineage>
</organism>
<evidence type="ECO:0000256" key="1">
    <source>
        <dbReference type="SAM" id="Phobius"/>
    </source>
</evidence>
<dbReference type="AlphaFoldDB" id="A0A9D2GA61"/>
<keyword evidence="1" id="KW-0472">Membrane</keyword>
<feature type="transmembrane region" description="Helical" evidence="1">
    <location>
        <begin position="20"/>
        <end position="42"/>
    </location>
</feature>
<comment type="caution">
    <text evidence="3">The sequence shown here is derived from an EMBL/GenBank/DDBJ whole genome shotgun (WGS) entry which is preliminary data.</text>
</comment>
<dbReference type="Pfam" id="PF26018">
    <property type="entry name" value="BSH_RND_rel"/>
    <property type="match status" value="1"/>
</dbReference>
<reference evidence="3" key="1">
    <citation type="journal article" date="2021" name="PeerJ">
        <title>Extensive microbial diversity within the chicken gut microbiome revealed by metagenomics and culture.</title>
        <authorList>
            <person name="Gilroy R."/>
            <person name="Ravi A."/>
            <person name="Getino M."/>
            <person name="Pursley I."/>
            <person name="Horton D.L."/>
            <person name="Alikhan N.F."/>
            <person name="Baker D."/>
            <person name="Gharbi K."/>
            <person name="Hall N."/>
            <person name="Watson M."/>
            <person name="Adriaenssens E.M."/>
            <person name="Foster-Nyarko E."/>
            <person name="Jarju S."/>
            <person name="Secka A."/>
            <person name="Antonio M."/>
            <person name="Oren A."/>
            <person name="Chaudhuri R.R."/>
            <person name="La Ragione R."/>
            <person name="Hildebrand F."/>
            <person name="Pallen M.J."/>
        </authorList>
    </citation>
    <scope>NUCLEOTIDE SEQUENCE</scope>
    <source>
        <strain evidence="3">CHK196-3914</strain>
    </source>
</reference>
<reference evidence="3" key="2">
    <citation type="submission" date="2021-04" db="EMBL/GenBank/DDBJ databases">
        <authorList>
            <person name="Gilroy R."/>
        </authorList>
    </citation>
    <scope>NUCLEOTIDE SEQUENCE</scope>
    <source>
        <strain evidence="3">CHK196-3914</strain>
    </source>
</reference>
<proteinExistence type="predicted"/>
<protein>
    <recommendedName>
        <fullName evidence="2">RND related barrel-sandwich hybrid domain-containing protein</fullName>
    </recommendedName>
</protein>
<name>A0A9D2GA61_9FIRM</name>